<feature type="transmembrane region" description="Helical" evidence="1">
    <location>
        <begin position="71"/>
        <end position="92"/>
    </location>
</feature>
<evidence type="ECO:0000313" key="3">
    <source>
        <dbReference type="Proteomes" id="UP001178507"/>
    </source>
</evidence>
<dbReference type="AlphaFoldDB" id="A0AA36NLW9"/>
<organism evidence="2 3">
    <name type="scientific">Effrenium voratum</name>
    <dbReference type="NCBI Taxonomy" id="2562239"/>
    <lineage>
        <taxon>Eukaryota</taxon>
        <taxon>Sar</taxon>
        <taxon>Alveolata</taxon>
        <taxon>Dinophyceae</taxon>
        <taxon>Suessiales</taxon>
        <taxon>Symbiodiniaceae</taxon>
        <taxon>Effrenium</taxon>
    </lineage>
</organism>
<feature type="transmembrane region" description="Helical" evidence="1">
    <location>
        <begin position="21"/>
        <end position="51"/>
    </location>
</feature>
<accession>A0AA36NLW9</accession>
<evidence type="ECO:0000256" key="1">
    <source>
        <dbReference type="SAM" id="Phobius"/>
    </source>
</evidence>
<keyword evidence="3" id="KW-1185">Reference proteome</keyword>
<protein>
    <submittedName>
        <fullName evidence="2">Uncharacterized protein</fullName>
    </submittedName>
</protein>
<reference evidence="2" key="1">
    <citation type="submission" date="2023-08" db="EMBL/GenBank/DDBJ databases">
        <authorList>
            <person name="Chen Y."/>
            <person name="Shah S."/>
            <person name="Dougan E. K."/>
            <person name="Thang M."/>
            <person name="Chan C."/>
        </authorList>
    </citation>
    <scope>NUCLEOTIDE SEQUENCE</scope>
</reference>
<dbReference type="Proteomes" id="UP001178507">
    <property type="component" value="Unassembled WGS sequence"/>
</dbReference>
<keyword evidence="1" id="KW-0472">Membrane</keyword>
<comment type="caution">
    <text evidence="2">The sequence shown here is derived from an EMBL/GenBank/DDBJ whole genome shotgun (WGS) entry which is preliminary data.</text>
</comment>
<keyword evidence="1" id="KW-1133">Transmembrane helix</keyword>
<dbReference type="EMBL" id="CAUJNA010003805">
    <property type="protein sequence ID" value="CAJ1410076.1"/>
    <property type="molecule type" value="Genomic_DNA"/>
</dbReference>
<sequence>MWRVDEWSRGPKLPWQWFATSLTLQCAGLAAQLLAGWTVLAGCILFAYYAGFEMMCHLFYYSGSVTVNSSTALPSLSMAGLILCFVMSGNGISYGYMELGRWGGVFWVLVSGVAGFFLAKGFLVYLGVEPRSCADASPKSSGGNYASTSQAA</sequence>
<keyword evidence="1" id="KW-0812">Transmembrane</keyword>
<evidence type="ECO:0000313" key="2">
    <source>
        <dbReference type="EMBL" id="CAJ1410076.1"/>
    </source>
</evidence>
<proteinExistence type="predicted"/>
<feature type="transmembrane region" description="Helical" evidence="1">
    <location>
        <begin position="104"/>
        <end position="128"/>
    </location>
</feature>
<name>A0AA36NLW9_9DINO</name>
<gene>
    <name evidence="2" type="ORF">EVOR1521_LOCUS31010</name>
</gene>